<sequence length="103" mass="12080">MSRVNYVDGLAIEREQILLKIYLTKTDIRNFLRCGCPEASAIYEQARKLCEKQGKKNLPRKAYYKNFLEIVGINEKDVHRMAKIEIERNGYKKDALSLTDQRI</sequence>
<gene>
    <name evidence="1" type="ORF">KHZ85_00390</name>
</gene>
<comment type="caution">
    <text evidence="1">The sequence shown here is derived from an EMBL/GenBank/DDBJ whole genome shotgun (WGS) entry which is preliminary data.</text>
</comment>
<dbReference type="Proteomes" id="UP000753219">
    <property type="component" value="Unassembled WGS sequence"/>
</dbReference>
<protein>
    <submittedName>
        <fullName evidence="1">Uncharacterized protein</fullName>
    </submittedName>
</protein>
<evidence type="ECO:0000313" key="1">
    <source>
        <dbReference type="EMBL" id="MBS4883218.1"/>
    </source>
</evidence>
<reference evidence="1" key="1">
    <citation type="submission" date="2021-02" db="EMBL/GenBank/DDBJ databases">
        <title>Infant gut strain persistence is associated with maternal origin, phylogeny, and functional potential including surface adhesion and iron acquisition.</title>
        <authorList>
            <person name="Lou Y.C."/>
        </authorList>
    </citation>
    <scope>NUCLEOTIDE SEQUENCE</scope>
    <source>
        <strain evidence="1">L3_108_103G1_dasL3_108_103G1_concoct_2</strain>
    </source>
</reference>
<dbReference type="EMBL" id="JAGZMZ010000001">
    <property type="protein sequence ID" value="MBS4883218.1"/>
    <property type="molecule type" value="Genomic_DNA"/>
</dbReference>
<accession>A0A942W8Q8</accession>
<dbReference type="AlphaFoldDB" id="A0A942W8Q8"/>
<dbReference type="RefSeq" id="WP_278639373.1">
    <property type="nucleotide sequence ID" value="NZ_JAGZMZ010000001.1"/>
</dbReference>
<evidence type="ECO:0000313" key="2">
    <source>
        <dbReference type="Proteomes" id="UP000753219"/>
    </source>
</evidence>
<organism evidence="1 2">
    <name type="scientific">Amedibacillus dolichus</name>
    <dbReference type="NCBI Taxonomy" id="31971"/>
    <lineage>
        <taxon>Bacteria</taxon>
        <taxon>Bacillati</taxon>
        <taxon>Bacillota</taxon>
        <taxon>Erysipelotrichia</taxon>
        <taxon>Erysipelotrichales</taxon>
        <taxon>Erysipelotrichaceae</taxon>
        <taxon>Amedibacillus</taxon>
    </lineage>
</organism>
<name>A0A942W8Q8_9FIRM</name>
<proteinExistence type="predicted"/>